<dbReference type="InterPro" id="IPR033964">
    <property type="entry name" value="ABBA"/>
</dbReference>
<feature type="binding site" evidence="3">
    <location>
        <position position="93"/>
    </location>
    <ligand>
        <name>L-tryptophan</name>
        <dbReference type="ChEBI" id="CHEBI:57912"/>
    </ligand>
</feature>
<sequence>MADATMNGQSGSGSTPYDVISKAVQFDNQDQAAWWHKIIPLVQRVLQDSNYSREMQYQYLILFSQTIIPSLGPYISANRVWRSTLTRAGVPVELSVNYKKNGKSTVRISVEPCAHLSGLPIDPYNQIPTKELMAKIAKYDFCNFDSELWDYFTSCLTVNKDDHRRIAEQNIDVSVFKTQLLPGFDFSEDGQISVKGYVFPSVKARACGIPTDTLVFNSLRFFEEKNDCSAALAMLKEYIQKNNLGSNIGFLAWDCVAPSKSRLKMYIGHADVTMDMIKDLYTLGGRLDDPTTLAGLELLTKLWKAVGVKEGMREIVPYFDDPLEVPSKGQRAPLLMNYEIIPGTPYPVGKFYLPTHGENSLQVAKGLCDFFAQIGWTELAETFIDRLQALYPTLDLSRTSCLISWISFSFTEKNGVYVTPYYHSISEYLWKLEDVQESR</sequence>
<evidence type="ECO:0000313" key="5">
    <source>
        <dbReference type="Proteomes" id="UP000024533"/>
    </source>
</evidence>
<feature type="binding site" evidence="3">
    <location>
        <position position="197"/>
    </location>
    <ligand>
        <name>dimethylallyl diphosphate</name>
        <dbReference type="ChEBI" id="CHEBI:57623"/>
    </ligand>
</feature>
<dbReference type="InterPro" id="IPR017795">
    <property type="entry name" value="ABBA_NscD-like"/>
</dbReference>
<reference evidence="4 5" key="1">
    <citation type="submission" date="2014-02" db="EMBL/GenBank/DDBJ databases">
        <title>The Genome Sequence of Trichophyton interdigitale MR816.</title>
        <authorList>
            <consortium name="The Broad Institute Genomics Platform"/>
            <person name="Cuomo C.A."/>
            <person name="White T.C."/>
            <person name="Graser Y."/>
            <person name="Martinez-Rossi N."/>
            <person name="Heitman J."/>
            <person name="Young S.K."/>
            <person name="Zeng Q."/>
            <person name="Gargeya S."/>
            <person name="Abouelleil A."/>
            <person name="Alvarado L."/>
            <person name="Chapman S.B."/>
            <person name="Gainer-Dewar J."/>
            <person name="Goldberg J."/>
            <person name="Griggs A."/>
            <person name="Gujja S."/>
            <person name="Hansen M."/>
            <person name="Howarth C."/>
            <person name="Imamovic A."/>
            <person name="Larimer J."/>
            <person name="Martinez D."/>
            <person name="Murphy C."/>
            <person name="Pearson M.D."/>
            <person name="Persinoti G."/>
            <person name="Poon T."/>
            <person name="Priest M."/>
            <person name="Roberts A.D."/>
            <person name="Saif S."/>
            <person name="Shea T.D."/>
            <person name="Sykes S.N."/>
            <person name="Wortman J."/>
            <person name="Nusbaum C."/>
            <person name="Birren B."/>
        </authorList>
    </citation>
    <scope>NUCLEOTIDE SEQUENCE [LARGE SCALE GENOMIC DNA]</scope>
    <source>
        <strain evidence="4 5">MR816</strain>
    </source>
</reference>
<evidence type="ECO:0008006" key="6">
    <source>
        <dbReference type="Google" id="ProtNLM"/>
    </source>
</evidence>
<dbReference type="Pfam" id="PF11991">
    <property type="entry name" value="Trp_DMAT"/>
    <property type="match status" value="1"/>
</dbReference>
<dbReference type="AlphaFoldDB" id="A0A059JFI7"/>
<keyword evidence="2" id="KW-0808">Transferase</keyword>
<dbReference type="OrthoDB" id="5392033at2759"/>
<feature type="binding site" evidence="3">
    <location>
        <position position="352"/>
    </location>
    <ligand>
        <name>dimethylallyl diphosphate</name>
        <dbReference type="ChEBI" id="CHEBI:57623"/>
    </ligand>
</feature>
<evidence type="ECO:0000313" key="4">
    <source>
        <dbReference type="EMBL" id="KDB26641.1"/>
    </source>
</evidence>
<dbReference type="SFLD" id="SFLDG01162">
    <property type="entry name" value="I"/>
    <property type="match status" value="1"/>
</dbReference>
<proteinExistence type="inferred from homology"/>
<name>A0A059JFI7_TRIIM</name>
<gene>
    <name evidence="4" type="ORF">H109_01548</name>
</gene>
<keyword evidence="5" id="KW-1185">Reference proteome</keyword>
<dbReference type="InterPro" id="IPR012148">
    <property type="entry name" value="ABBA_DMATS-like"/>
</dbReference>
<comment type="similarity">
    <text evidence="1">Belongs to the tryptophan dimethylallyltransferase family.</text>
</comment>
<feature type="binding site" evidence="3">
    <location>
        <position position="262"/>
    </location>
    <ligand>
        <name>dimethylallyl diphosphate</name>
        <dbReference type="ChEBI" id="CHEBI:57623"/>
    </ligand>
</feature>
<dbReference type="PANTHER" id="PTHR40627:SF3">
    <property type="entry name" value="PRENYLTRANSFERASE ASQH2-RELATED"/>
    <property type="match status" value="1"/>
</dbReference>
<feature type="binding site" evidence="3">
    <location>
        <position position="195"/>
    </location>
    <ligand>
        <name>dimethylallyl diphosphate</name>
        <dbReference type="ChEBI" id="CHEBI:57623"/>
    </ligand>
</feature>
<feature type="binding site" evidence="3">
    <location>
        <position position="266"/>
    </location>
    <ligand>
        <name>dimethylallyl diphosphate</name>
        <dbReference type="ChEBI" id="CHEBI:57623"/>
    </ligand>
</feature>
<evidence type="ECO:0000256" key="3">
    <source>
        <dbReference type="PIRSR" id="PIRSR000509-1"/>
    </source>
</evidence>
<evidence type="ECO:0000256" key="1">
    <source>
        <dbReference type="ARBA" id="ARBA00010209"/>
    </source>
</evidence>
<dbReference type="OMA" id="GFLAWDC"/>
<accession>A0A059JFI7</accession>
<dbReference type="EMBL" id="AOKY01000111">
    <property type="protein sequence ID" value="KDB26641.1"/>
    <property type="molecule type" value="Genomic_DNA"/>
</dbReference>
<dbReference type="Proteomes" id="UP000024533">
    <property type="component" value="Unassembled WGS sequence"/>
</dbReference>
<evidence type="ECO:0000256" key="2">
    <source>
        <dbReference type="ARBA" id="ARBA00022679"/>
    </source>
</evidence>
<dbReference type="PANTHER" id="PTHR40627">
    <property type="entry name" value="INDOLE PRENYLTRANSFERASE TDIB-RELATED"/>
    <property type="match status" value="1"/>
</dbReference>
<dbReference type="SFLD" id="SFLDS00036">
    <property type="entry name" value="Aromatic_Prenyltransferase"/>
    <property type="match status" value="1"/>
</dbReference>
<dbReference type="NCBIfam" id="TIGR03429">
    <property type="entry name" value="arom_pren_DMATS"/>
    <property type="match status" value="1"/>
</dbReference>
<dbReference type="CDD" id="cd13929">
    <property type="entry name" value="PT-DMATS_CymD"/>
    <property type="match status" value="1"/>
</dbReference>
<feature type="binding site" evidence="3">
    <location>
        <position position="107"/>
    </location>
    <ligand>
        <name>dimethylallyl diphosphate</name>
        <dbReference type="ChEBI" id="CHEBI:57623"/>
    </ligand>
</feature>
<organism evidence="4 5">
    <name type="scientific">Trichophyton interdigitale (strain MR816)</name>
    <dbReference type="NCBI Taxonomy" id="1215338"/>
    <lineage>
        <taxon>Eukaryota</taxon>
        <taxon>Fungi</taxon>
        <taxon>Dikarya</taxon>
        <taxon>Ascomycota</taxon>
        <taxon>Pezizomycotina</taxon>
        <taxon>Eurotiomycetes</taxon>
        <taxon>Eurotiomycetidae</taxon>
        <taxon>Onygenales</taxon>
        <taxon>Arthrodermataceae</taxon>
        <taxon>Trichophyton</taxon>
    </lineage>
</organism>
<feature type="binding site" evidence="3">
    <location>
        <position position="264"/>
    </location>
    <ligand>
        <name>dimethylallyl diphosphate</name>
        <dbReference type="ChEBI" id="CHEBI:57623"/>
    </ligand>
</feature>
<dbReference type="HOGENOM" id="CLU_037431_0_0_1"/>
<dbReference type="GO" id="GO:0009820">
    <property type="term" value="P:alkaloid metabolic process"/>
    <property type="evidence" value="ECO:0007669"/>
    <property type="project" value="InterPro"/>
</dbReference>
<comment type="caution">
    <text evidence="4">The sequence shown here is derived from an EMBL/GenBank/DDBJ whole genome shotgun (WGS) entry which is preliminary data.</text>
</comment>
<protein>
    <recommendedName>
        <fullName evidence="6">Tryptophan dimethylallyltransferase</fullName>
    </recommendedName>
</protein>
<dbReference type="PIRSF" id="PIRSF000509">
    <property type="entry name" value="Trp_DMAT"/>
    <property type="match status" value="1"/>
</dbReference>
<feature type="binding site" evidence="3">
    <location>
        <position position="421"/>
    </location>
    <ligand>
        <name>dimethylallyl diphosphate</name>
        <dbReference type="ChEBI" id="CHEBI:57623"/>
    </ligand>
</feature>
<dbReference type="GO" id="GO:0016765">
    <property type="term" value="F:transferase activity, transferring alkyl or aryl (other than methyl) groups"/>
    <property type="evidence" value="ECO:0007669"/>
    <property type="project" value="InterPro"/>
</dbReference>